<dbReference type="AlphaFoldDB" id="A4TXJ2"/>
<protein>
    <submittedName>
        <fullName evidence="1">Uncharacterized protein</fullName>
    </submittedName>
</protein>
<sequence>MLLEVFTLSSGADPHPLPMRALLRQLCITTSHNDILAHEEHSHPVLWYRLIKSECIFVTIWSIFGTE</sequence>
<evidence type="ECO:0000313" key="1">
    <source>
        <dbReference type="EMBL" id="CAM75349.1"/>
    </source>
</evidence>
<name>A4TXJ2_9PROT</name>
<organism evidence="1">
    <name type="scientific">Magnetospirillum gryphiswaldense</name>
    <dbReference type="NCBI Taxonomy" id="55518"/>
    <lineage>
        <taxon>Bacteria</taxon>
        <taxon>Pseudomonadati</taxon>
        <taxon>Pseudomonadota</taxon>
        <taxon>Alphaproteobacteria</taxon>
        <taxon>Rhodospirillales</taxon>
        <taxon>Rhodospirillaceae</taxon>
        <taxon>Magnetospirillum</taxon>
    </lineage>
</organism>
<dbReference type="EMBL" id="CU459003">
    <property type="protein sequence ID" value="CAM75349.1"/>
    <property type="molecule type" value="Genomic_DNA"/>
</dbReference>
<gene>
    <name evidence="1" type="ORF">MGR_2434</name>
</gene>
<proteinExistence type="predicted"/>
<reference evidence="1" key="1">
    <citation type="journal article" date="2007" name="J. Bacteriol.">
        <title>Comparative genome analysis of four magnetotactic bacteria reveals a complex set of group-specific genes implicated in magnetosome biomineralization and function.</title>
        <authorList>
            <person name="Richter M."/>
            <person name="Kube M."/>
            <person name="Bazylinski D.A."/>
            <person name="Lombardot T."/>
            <person name="Gloeckner F.O."/>
            <person name="Reinhardt R."/>
            <person name="Schueler D."/>
        </authorList>
    </citation>
    <scope>NUCLEOTIDE SEQUENCE</scope>
    <source>
        <strain evidence="1">MSR-1</strain>
    </source>
</reference>
<accession>A4TXJ2</accession>